<feature type="transmembrane region" description="Helical" evidence="6">
    <location>
        <begin position="10"/>
        <end position="28"/>
    </location>
</feature>
<organism evidence="7 8">
    <name type="scientific">Fusobacterium vincentii 4_1_13</name>
    <dbReference type="NCBI Taxonomy" id="469606"/>
    <lineage>
        <taxon>Bacteria</taxon>
        <taxon>Fusobacteriati</taxon>
        <taxon>Fusobacteriota</taxon>
        <taxon>Fusobacteriia</taxon>
        <taxon>Fusobacteriales</taxon>
        <taxon>Fusobacteriaceae</taxon>
        <taxon>Fusobacterium</taxon>
    </lineage>
</organism>
<evidence type="ECO:0000256" key="6">
    <source>
        <dbReference type="SAM" id="Phobius"/>
    </source>
</evidence>
<dbReference type="AlphaFoldDB" id="A0A0M1VVK9"/>
<keyword evidence="2" id="KW-1003">Cell membrane</keyword>
<dbReference type="Pfam" id="PF01943">
    <property type="entry name" value="Polysacc_synt"/>
    <property type="match status" value="1"/>
</dbReference>
<feature type="transmembrane region" description="Helical" evidence="6">
    <location>
        <begin position="40"/>
        <end position="59"/>
    </location>
</feature>
<comment type="caution">
    <text evidence="7">The sequence shown here is derived from an EMBL/GenBank/DDBJ whole genome shotgun (WGS) entry which is preliminary data.</text>
</comment>
<keyword evidence="5 6" id="KW-0472">Membrane</keyword>
<evidence type="ECO:0000256" key="5">
    <source>
        <dbReference type="ARBA" id="ARBA00023136"/>
    </source>
</evidence>
<evidence type="ECO:0000313" key="7">
    <source>
        <dbReference type="EMBL" id="EEO40627.1"/>
    </source>
</evidence>
<keyword evidence="4 6" id="KW-1133">Transmembrane helix</keyword>
<feature type="transmembrane region" description="Helical" evidence="6">
    <location>
        <begin position="176"/>
        <end position="196"/>
    </location>
</feature>
<evidence type="ECO:0000313" key="8">
    <source>
        <dbReference type="Proteomes" id="UP000004925"/>
    </source>
</evidence>
<feature type="transmembrane region" description="Helical" evidence="6">
    <location>
        <begin position="217"/>
        <end position="235"/>
    </location>
</feature>
<comment type="subcellular location">
    <subcellularLocation>
        <location evidence="1">Cell membrane</location>
        <topology evidence="1">Multi-pass membrane protein</topology>
    </subcellularLocation>
</comment>
<sequence>MIKNNLIKKFLSFSIGGYINILIGFLIVPITTRMLSPEQYGVSSLIDVIIQVLVIITSLSMEQGFVRFFFEEGEENRGKLLYTSLVPFFILGTLAFLLIFIFRKNISIFIIGKNENLIWICLVFSVLFRTLNTFSFLVIRMKQRGNIYSILTVCIKLFEFIFILILFQYFRNNYKTLIFSSMIANLIVAVISILFEKNIWSLKNLKSIKDCKTTKKELFNFSYPLILTMALNWLFASLDKITIRLFSNLNEVGIYSGAFKLVALLSVIQNGFSTFWTPTALEHYVKSPEDTNFYKKANDYLSLIFFLLGINILLTRDIIGILLGKNFYKSIFVMPTLVLIPIMYLLSETTMIGIGFKKKTQYFFYVSVIASVSNFIGNLLLVPYLGAKGAAISTGLSYIIFFSARTYFSTKLIDFGFNLKRIYIITFLMLGYALFLSFYNKIYLTIGLGLLLEIIILLIYYPILKELYYKFFKKRKERE</sequence>
<accession>A0A0M1VVK9</accession>
<dbReference type="EMBL" id="ACDE02000018">
    <property type="protein sequence ID" value="EEO40627.1"/>
    <property type="molecule type" value="Genomic_DNA"/>
</dbReference>
<reference evidence="7 8" key="1">
    <citation type="submission" date="2011-10" db="EMBL/GenBank/DDBJ databases">
        <title>The Genome Sequence of Fusobacterium sp. 4_1_13.</title>
        <authorList>
            <consortium name="The Broad Institute Genome Sequencing Platform"/>
            <person name="Earl A."/>
            <person name="Ward D."/>
            <person name="Feldgarden M."/>
            <person name="Gevers D."/>
            <person name="Strauss J."/>
            <person name="Ambrose C."/>
            <person name="Allen-Vercoe E."/>
            <person name="Young S.K."/>
            <person name="Zeng Q."/>
            <person name="Gargeya S."/>
            <person name="Fitzgerald M."/>
            <person name="Haas B."/>
            <person name="Abouelleil A."/>
            <person name="Alvarado L."/>
            <person name="Arachchi H.M."/>
            <person name="Berlin A."/>
            <person name="Brown A."/>
            <person name="Chapman S.B."/>
            <person name="Chen Z."/>
            <person name="Dunbar C."/>
            <person name="Freedman E."/>
            <person name="Gearin G."/>
            <person name="Goldberg J."/>
            <person name="Griggs A."/>
            <person name="Gujja S."/>
            <person name="Heiman D."/>
            <person name="Howarth C."/>
            <person name="Larson L."/>
            <person name="Lui A."/>
            <person name="MacDonald P.J."/>
            <person name="Montmayeur A."/>
            <person name="Murphy C."/>
            <person name="Neiman D."/>
            <person name="Pearson M."/>
            <person name="Priest M."/>
            <person name="Roberts A."/>
            <person name="Saif S."/>
            <person name="Shea T."/>
            <person name="Shenoy N."/>
            <person name="Sisk P."/>
            <person name="Stolte C."/>
            <person name="Sykes S."/>
            <person name="Wortman J."/>
            <person name="Nusbaum C."/>
            <person name="Birren B."/>
        </authorList>
    </citation>
    <scope>NUCLEOTIDE SEQUENCE [LARGE SCALE GENOMIC DNA]</scope>
    <source>
        <strain evidence="7 8">4_1_13</strain>
    </source>
</reference>
<dbReference type="PANTHER" id="PTHR30250:SF11">
    <property type="entry name" value="O-ANTIGEN TRANSPORTER-RELATED"/>
    <property type="match status" value="1"/>
</dbReference>
<dbReference type="Proteomes" id="UP000004925">
    <property type="component" value="Unassembled WGS sequence"/>
</dbReference>
<dbReference type="PANTHER" id="PTHR30250">
    <property type="entry name" value="PST FAMILY PREDICTED COLANIC ACID TRANSPORTER"/>
    <property type="match status" value="1"/>
</dbReference>
<name>A0A0M1VVK9_FUSVC</name>
<evidence type="ECO:0000256" key="3">
    <source>
        <dbReference type="ARBA" id="ARBA00022692"/>
    </source>
</evidence>
<feature type="transmembrane region" description="Helical" evidence="6">
    <location>
        <begin position="362"/>
        <end position="384"/>
    </location>
</feature>
<dbReference type="RefSeq" id="WP_008803225.1">
    <property type="nucleotide sequence ID" value="NZ_KQ235737.1"/>
</dbReference>
<feature type="transmembrane region" description="Helical" evidence="6">
    <location>
        <begin position="390"/>
        <end position="410"/>
    </location>
</feature>
<feature type="transmembrane region" description="Helical" evidence="6">
    <location>
        <begin position="117"/>
        <end position="139"/>
    </location>
</feature>
<dbReference type="HOGENOM" id="CLU_022017_7_5_0"/>
<dbReference type="GO" id="GO:0005886">
    <property type="term" value="C:plasma membrane"/>
    <property type="evidence" value="ECO:0007669"/>
    <property type="project" value="UniProtKB-SubCell"/>
</dbReference>
<evidence type="ECO:0000256" key="2">
    <source>
        <dbReference type="ARBA" id="ARBA00022475"/>
    </source>
</evidence>
<keyword evidence="3 6" id="KW-0812">Transmembrane</keyword>
<proteinExistence type="predicted"/>
<dbReference type="InterPro" id="IPR002797">
    <property type="entry name" value="Polysacc_synth"/>
</dbReference>
<feature type="transmembrane region" description="Helical" evidence="6">
    <location>
        <begin position="297"/>
        <end position="315"/>
    </location>
</feature>
<feature type="transmembrane region" description="Helical" evidence="6">
    <location>
        <begin position="80"/>
        <end position="102"/>
    </location>
</feature>
<gene>
    <name evidence="7" type="ORF">FSCG_01340</name>
</gene>
<protein>
    <submittedName>
        <fullName evidence="7">Uncharacterized protein</fullName>
    </submittedName>
</protein>
<dbReference type="InterPro" id="IPR050833">
    <property type="entry name" value="Poly_Biosynth_Transport"/>
</dbReference>
<dbReference type="eggNOG" id="COG2244">
    <property type="taxonomic scope" value="Bacteria"/>
</dbReference>
<evidence type="ECO:0000256" key="1">
    <source>
        <dbReference type="ARBA" id="ARBA00004651"/>
    </source>
</evidence>
<feature type="transmembrane region" description="Helical" evidence="6">
    <location>
        <begin position="255"/>
        <end position="276"/>
    </location>
</feature>
<feature type="transmembrane region" description="Helical" evidence="6">
    <location>
        <begin position="445"/>
        <end position="464"/>
    </location>
</feature>
<evidence type="ECO:0000256" key="4">
    <source>
        <dbReference type="ARBA" id="ARBA00022989"/>
    </source>
</evidence>
<feature type="transmembrane region" description="Helical" evidence="6">
    <location>
        <begin position="327"/>
        <end position="346"/>
    </location>
</feature>
<feature type="transmembrane region" description="Helical" evidence="6">
    <location>
        <begin position="146"/>
        <end position="170"/>
    </location>
</feature>
<feature type="transmembrane region" description="Helical" evidence="6">
    <location>
        <begin position="422"/>
        <end position="439"/>
    </location>
</feature>